<dbReference type="GO" id="GO:0007165">
    <property type="term" value="P:signal transduction"/>
    <property type="evidence" value="ECO:0007669"/>
    <property type="project" value="InterPro"/>
</dbReference>
<feature type="transmembrane region" description="Helical" evidence="1">
    <location>
        <begin position="181"/>
        <end position="199"/>
    </location>
</feature>
<proteinExistence type="predicted"/>
<accession>X0Z0H6</accession>
<dbReference type="InterPro" id="IPR003660">
    <property type="entry name" value="HAMP_dom"/>
</dbReference>
<sequence length="258" mass="29001">FYKMDIIDIIEIEDTSGKVILRGHNPTLTGDIKVNQAIIKAGLEGRSTSRYEKGKSGFAIRAVSPILFEEKIIGLIMVESLFSRDFVEHIKQLTGMENGIYQNNQKLISTYQGLDALEPSILSRLNSEKALFITNALLNNENYSLAIKPIFSKDGNVWGYLGMGLPKNEEKHYFRYSINQMLFMIGIGAFIALIIYAFLAGNINNSLKTIISGIDGFSFNNLNAQIKLKRGDEFGTIAKSFNDLLQKLNIYNEKIKKL</sequence>
<dbReference type="GO" id="GO:0016020">
    <property type="term" value="C:membrane"/>
    <property type="evidence" value="ECO:0007669"/>
    <property type="project" value="InterPro"/>
</dbReference>
<gene>
    <name evidence="3" type="ORF">S01H4_20227</name>
</gene>
<dbReference type="InterPro" id="IPR029150">
    <property type="entry name" value="dCache_3"/>
</dbReference>
<dbReference type="InterPro" id="IPR029151">
    <property type="entry name" value="Sensor-like_sf"/>
</dbReference>
<dbReference type="AlphaFoldDB" id="X0Z0H6"/>
<dbReference type="Pfam" id="PF00672">
    <property type="entry name" value="HAMP"/>
    <property type="match status" value="1"/>
</dbReference>
<feature type="domain" description="HAMP" evidence="2">
    <location>
        <begin position="201"/>
        <end position="253"/>
    </location>
</feature>
<protein>
    <recommendedName>
        <fullName evidence="2">HAMP domain-containing protein</fullName>
    </recommendedName>
</protein>
<keyword evidence="1" id="KW-1133">Transmembrane helix</keyword>
<reference evidence="3" key="1">
    <citation type="journal article" date="2014" name="Front. Microbiol.">
        <title>High frequency of phylogenetically diverse reductive dehalogenase-homologous genes in deep subseafloor sedimentary metagenomes.</title>
        <authorList>
            <person name="Kawai M."/>
            <person name="Futagami T."/>
            <person name="Toyoda A."/>
            <person name="Takaki Y."/>
            <person name="Nishi S."/>
            <person name="Hori S."/>
            <person name="Arai W."/>
            <person name="Tsubouchi T."/>
            <person name="Morono Y."/>
            <person name="Uchiyama I."/>
            <person name="Ito T."/>
            <person name="Fujiyama A."/>
            <person name="Inagaki F."/>
            <person name="Takami H."/>
        </authorList>
    </citation>
    <scope>NUCLEOTIDE SEQUENCE</scope>
    <source>
        <strain evidence="3">Expedition CK06-06</strain>
    </source>
</reference>
<evidence type="ECO:0000259" key="2">
    <source>
        <dbReference type="PROSITE" id="PS50885"/>
    </source>
</evidence>
<dbReference type="PROSITE" id="PS50885">
    <property type="entry name" value="HAMP"/>
    <property type="match status" value="1"/>
</dbReference>
<name>X0Z0H6_9ZZZZ</name>
<comment type="caution">
    <text evidence="3">The sequence shown here is derived from an EMBL/GenBank/DDBJ whole genome shotgun (WGS) entry which is preliminary data.</text>
</comment>
<keyword evidence="1" id="KW-0812">Transmembrane</keyword>
<dbReference type="SUPFAM" id="SSF103190">
    <property type="entry name" value="Sensory domain-like"/>
    <property type="match status" value="1"/>
</dbReference>
<keyword evidence="1" id="KW-0472">Membrane</keyword>
<evidence type="ECO:0000313" key="3">
    <source>
        <dbReference type="EMBL" id="GAG62494.1"/>
    </source>
</evidence>
<feature type="non-terminal residue" evidence="3">
    <location>
        <position position="1"/>
    </location>
</feature>
<dbReference type="EMBL" id="BART01009075">
    <property type="protein sequence ID" value="GAG62494.1"/>
    <property type="molecule type" value="Genomic_DNA"/>
</dbReference>
<dbReference type="CDD" id="cd06225">
    <property type="entry name" value="HAMP"/>
    <property type="match status" value="1"/>
</dbReference>
<dbReference type="Pfam" id="PF14827">
    <property type="entry name" value="dCache_3"/>
    <property type="match status" value="1"/>
</dbReference>
<evidence type="ECO:0000256" key="1">
    <source>
        <dbReference type="SAM" id="Phobius"/>
    </source>
</evidence>
<organism evidence="3">
    <name type="scientific">marine sediment metagenome</name>
    <dbReference type="NCBI Taxonomy" id="412755"/>
    <lineage>
        <taxon>unclassified sequences</taxon>
        <taxon>metagenomes</taxon>
        <taxon>ecological metagenomes</taxon>
    </lineage>
</organism>
<dbReference type="Gene3D" id="3.30.450.20">
    <property type="entry name" value="PAS domain"/>
    <property type="match status" value="1"/>
</dbReference>
<dbReference type="Gene3D" id="6.10.340.10">
    <property type="match status" value="1"/>
</dbReference>